<keyword evidence="1" id="KW-0812">Transmembrane</keyword>
<sequence length="37" mass="4151">MDDFSTPGMANGYVGINLTTIISVFDYQIAKKTFFLM</sequence>
<keyword evidence="1" id="KW-0472">Membrane</keyword>
<proteinExistence type="predicted"/>
<protein>
    <submittedName>
        <fullName evidence="2">Uncharacterized protein</fullName>
    </submittedName>
</protein>
<evidence type="ECO:0000313" key="3">
    <source>
        <dbReference type="Proteomes" id="UP000270094"/>
    </source>
</evidence>
<gene>
    <name evidence="2" type="ORF">SVUK_LOCUS2150</name>
</gene>
<accession>A0A3P7KHE6</accession>
<name>A0A3P7KHE6_STRVU</name>
<reference evidence="2 3" key="1">
    <citation type="submission" date="2018-11" db="EMBL/GenBank/DDBJ databases">
        <authorList>
            <consortium name="Pathogen Informatics"/>
        </authorList>
    </citation>
    <scope>NUCLEOTIDE SEQUENCE [LARGE SCALE GENOMIC DNA]</scope>
</reference>
<dbReference type="EMBL" id="UYYB01004743">
    <property type="protein sequence ID" value="VDM67152.1"/>
    <property type="molecule type" value="Genomic_DNA"/>
</dbReference>
<evidence type="ECO:0000256" key="1">
    <source>
        <dbReference type="SAM" id="Phobius"/>
    </source>
</evidence>
<feature type="transmembrane region" description="Helical" evidence="1">
    <location>
        <begin position="12"/>
        <end position="30"/>
    </location>
</feature>
<evidence type="ECO:0000313" key="2">
    <source>
        <dbReference type="EMBL" id="VDM67152.1"/>
    </source>
</evidence>
<keyword evidence="1" id="KW-1133">Transmembrane helix</keyword>
<organism evidence="2 3">
    <name type="scientific">Strongylus vulgaris</name>
    <name type="common">Blood worm</name>
    <dbReference type="NCBI Taxonomy" id="40348"/>
    <lineage>
        <taxon>Eukaryota</taxon>
        <taxon>Metazoa</taxon>
        <taxon>Ecdysozoa</taxon>
        <taxon>Nematoda</taxon>
        <taxon>Chromadorea</taxon>
        <taxon>Rhabditida</taxon>
        <taxon>Rhabditina</taxon>
        <taxon>Rhabditomorpha</taxon>
        <taxon>Strongyloidea</taxon>
        <taxon>Strongylidae</taxon>
        <taxon>Strongylus</taxon>
    </lineage>
</organism>
<dbReference type="Proteomes" id="UP000270094">
    <property type="component" value="Unassembled WGS sequence"/>
</dbReference>
<dbReference type="AlphaFoldDB" id="A0A3P7KHE6"/>
<keyword evidence="3" id="KW-1185">Reference proteome</keyword>